<dbReference type="GeneID" id="39474294"/>
<dbReference type="RefSeq" id="WP_005741965.1">
    <property type="nucleotide sequence ID" value="NZ_CP031226.1"/>
</dbReference>
<reference evidence="1 2" key="1">
    <citation type="journal article" date="2011" name="PLoS Pathog.">
        <title>Dynamic evolution of pathogenicity revealed by sequencing and comparative genomics of 19 Pseudomonas syringae isolates.</title>
        <authorList>
            <person name="Baltrus D.A."/>
            <person name="Nishimura M.T."/>
            <person name="Romanchuk A."/>
            <person name="Chang J.H."/>
            <person name="Mukhtar M.S."/>
            <person name="Cherkis K."/>
            <person name="Roach J."/>
            <person name="Grant S.R."/>
            <person name="Jones C.D."/>
            <person name="Dangl J.L."/>
        </authorList>
    </citation>
    <scope>NUCLEOTIDE SEQUENCE [LARGE SCALE GENOMIC DNA]</scope>
    <source>
        <strain evidence="1 2">M301315</strain>
    </source>
</reference>
<dbReference type="AlphaFoldDB" id="A0AAD0V9C6"/>
<sequence>MARTLRRGTPSRNLRHYLQLGEIWHEARLSGGGYSFWKETWGDPKTYAEYVAREVRRYHQDKRSRGLPRIIRKIDVNRQRREHEQLIHQALRSGDFDVALSALGKHASWNYW</sequence>
<organism evidence="1 2">
    <name type="scientific">Pseudomonas amygdali pv. lachrymans str. M301315</name>
    <dbReference type="NCBI Taxonomy" id="629260"/>
    <lineage>
        <taxon>Bacteria</taxon>
        <taxon>Pseudomonadati</taxon>
        <taxon>Pseudomonadota</taxon>
        <taxon>Gammaproteobacteria</taxon>
        <taxon>Pseudomonadales</taxon>
        <taxon>Pseudomonadaceae</taxon>
        <taxon>Pseudomonas</taxon>
        <taxon>Pseudomonas amygdali</taxon>
    </lineage>
</organism>
<accession>A0AAD0V9C6</accession>
<geneLocation type="plasmid" evidence="2">
    <name>pmppla107</name>
</geneLocation>
<protein>
    <submittedName>
        <fullName evidence="1">Uncharacterized protein</fullName>
    </submittedName>
</protein>
<keyword evidence="1" id="KW-0614">Plasmid</keyword>
<proteinExistence type="predicted"/>
<gene>
    <name evidence="1" type="ORF">PLA107_031580</name>
</gene>
<dbReference type="Proteomes" id="UP000006426">
    <property type="component" value="Plasmid pmppla107"/>
</dbReference>
<evidence type="ECO:0000313" key="2">
    <source>
        <dbReference type="Proteomes" id="UP000006426"/>
    </source>
</evidence>
<evidence type="ECO:0000313" key="1">
    <source>
        <dbReference type="EMBL" id="AXH59766.1"/>
    </source>
</evidence>
<dbReference type="EMBL" id="CP031226">
    <property type="protein sequence ID" value="AXH59766.1"/>
    <property type="molecule type" value="Genomic_DNA"/>
</dbReference>
<name>A0AAD0V9C6_PSEAV</name>